<dbReference type="AlphaFoldDB" id="A0A0S8JC05"/>
<sequence length="68" mass="8181">MNRIKWYYEIGTQPERIVENNVRIFFPQELDALLRWSGFRIDSKFGDYDRTPFESNSRKQLAVCAAHR</sequence>
<reference evidence="1 2" key="1">
    <citation type="journal article" date="2015" name="Microbiome">
        <title>Genomic resolution of linkages in carbon, nitrogen, and sulfur cycling among widespread estuary sediment bacteria.</title>
        <authorList>
            <person name="Baker B.J."/>
            <person name="Lazar C.S."/>
            <person name="Teske A.P."/>
            <person name="Dick G.J."/>
        </authorList>
    </citation>
    <scope>NUCLEOTIDE SEQUENCE [LARGE SCALE GENOMIC DNA]</scope>
    <source>
        <strain evidence="1">SM1_40</strain>
    </source>
</reference>
<comment type="caution">
    <text evidence="1">The sequence shown here is derived from an EMBL/GenBank/DDBJ whole genome shotgun (WGS) entry which is preliminary data.</text>
</comment>
<organism evidence="1 2">
    <name type="scientific">candidate division TA06 bacterium SM1_40</name>
    <dbReference type="NCBI Taxonomy" id="1703773"/>
    <lineage>
        <taxon>Bacteria</taxon>
        <taxon>Bacteria division TA06</taxon>
    </lineage>
</organism>
<accession>A0A0S8JC05</accession>
<dbReference type="Proteomes" id="UP000051035">
    <property type="component" value="Unassembled WGS sequence"/>
</dbReference>
<name>A0A0S8JC05_UNCT6</name>
<dbReference type="EMBL" id="LJVA01000154">
    <property type="protein sequence ID" value="KPL06317.1"/>
    <property type="molecule type" value="Genomic_DNA"/>
</dbReference>
<evidence type="ECO:0000313" key="2">
    <source>
        <dbReference type="Proteomes" id="UP000051035"/>
    </source>
</evidence>
<evidence type="ECO:0000313" key="1">
    <source>
        <dbReference type="EMBL" id="KPL06317.1"/>
    </source>
</evidence>
<protein>
    <submittedName>
        <fullName evidence="1">Uncharacterized protein</fullName>
    </submittedName>
</protein>
<gene>
    <name evidence="1" type="ORF">AMJ71_10015</name>
</gene>
<proteinExistence type="predicted"/>